<keyword evidence="3" id="KW-1185">Reference proteome</keyword>
<gene>
    <name evidence="2" type="ORF">MKK02DRAFT_31838</name>
</gene>
<proteinExistence type="predicted"/>
<organism evidence="2 3">
    <name type="scientific">Dioszegia hungarica</name>
    <dbReference type="NCBI Taxonomy" id="4972"/>
    <lineage>
        <taxon>Eukaryota</taxon>
        <taxon>Fungi</taxon>
        <taxon>Dikarya</taxon>
        <taxon>Basidiomycota</taxon>
        <taxon>Agaricomycotina</taxon>
        <taxon>Tremellomycetes</taxon>
        <taxon>Tremellales</taxon>
        <taxon>Bulleribasidiaceae</taxon>
        <taxon>Dioszegia</taxon>
    </lineage>
</organism>
<dbReference type="GeneID" id="77727588"/>
<feature type="region of interest" description="Disordered" evidence="1">
    <location>
        <begin position="1"/>
        <end position="66"/>
    </location>
</feature>
<dbReference type="Proteomes" id="UP001164286">
    <property type="component" value="Unassembled WGS sequence"/>
</dbReference>
<dbReference type="AlphaFoldDB" id="A0AA38LY43"/>
<evidence type="ECO:0000256" key="1">
    <source>
        <dbReference type="SAM" id="MobiDB-lite"/>
    </source>
</evidence>
<feature type="compositionally biased region" description="Polar residues" evidence="1">
    <location>
        <begin position="27"/>
        <end position="46"/>
    </location>
</feature>
<dbReference type="RefSeq" id="XP_052948178.1">
    <property type="nucleotide sequence ID" value="XM_053088383.1"/>
</dbReference>
<name>A0AA38LY43_9TREE</name>
<dbReference type="EMBL" id="JAKWFO010000003">
    <property type="protein sequence ID" value="KAI9638401.1"/>
    <property type="molecule type" value="Genomic_DNA"/>
</dbReference>
<feature type="compositionally biased region" description="Basic and acidic residues" evidence="1">
    <location>
        <begin position="1"/>
        <end position="24"/>
    </location>
</feature>
<protein>
    <submittedName>
        <fullName evidence="2">Uncharacterized protein</fullName>
    </submittedName>
</protein>
<reference evidence="2" key="1">
    <citation type="journal article" date="2022" name="G3 (Bethesda)">
        <title>High quality genome of the basidiomycete yeast Dioszegia hungarica PDD-24b-2 isolated from cloud water.</title>
        <authorList>
            <person name="Jarrige D."/>
            <person name="Haridas S."/>
            <person name="Bleykasten-Grosshans C."/>
            <person name="Joly M."/>
            <person name="Nadalig T."/>
            <person name="Sancelme M."/>
            <person name="Vuilleumier S."/>
            <person name="Grigoriev I.V."/>
            <person name="Amato P."/>
            <person name="Bringel F."/>
        </authorList>
    </citation>
    <scope>NUCLEOTIDE SEQUENCE</scope>
    <source>
        <strain evidence="2">PDD-24b-2</strain>
    </source>
</reference>
<evidence type="ECO:0000313" key="3">
    <source>
        <dbReference type="Proteomes" id="UP001164286"/>
    </source>
</evidence>
<sequence>MPPKKRSGEGKQVESKAQTGKDRGATSGRTSEQKISSSPGENTTSGRGKRARANADTSEATEALTPLPLQHSLPGILDTSAFPHIFELIIDSSSPAALALLLRCSKQTFELAAKRLYRDLQVTPQQFASILDVVKSKSGRLVAFGQLGRCAPGRIRQALSCVRSIRFSTRTHGYGLATIPSGCLDLLHTVSLTSEASTYAALDRIFNTCRSLRQVLVRFPRSDLGSMVADLGYGNRSLKSATALMPISWSMTDSSNVKFYSGATVMSVLRVFLPRLSAAGTLLPCLSSTAWDRHFDTVLDIPAISVCIVGAEYYGYSANDLAARIEGYRSRRPRYVEGSLSFKTFIEWLEEQEPGVVFTAEEELELREADRVLLESAAALRQRLCRLQGARRRRRKWRARDRKETENRGAAARVGISPAGYFTEETEYDQESRYSAIATPITPASKRTRAEFTPTTLETDTPSSIRHTPPGTLNASSYLHIFELIIDCSSPPALALLLRCSKSTFEFAATRLYRNLRVSKPKFLDMLETCWPRSNRLTASGRGSLGRSSATMRQALGHVRTLCYTDETHAYSCSQPAIPPGCLDRTHTMIANSSHPGLMWFAFNGPDILHTHRNITHVFVRMLRSASSAWPAQLSLDHRPTSVTDLTLLLPLPAFLDVPLFSPLSESLSVKLKLFTHVLLPTFPSGKAPATVLGSSATTGVWNRIVTQILIPRPRYAVRIVGAEYYGYTAADLADRLPIYRARRLDFAAGAPLIFQTFREWLDEQEHGVVFSAQEELELRKADKALVARAFTESEDDRYGLAGTWNKMQH</sequence>
<comment type="caution">
    <text evidence="2">The sequence shown here is derived from an EMBL/GenBank/DDBJ whole genome shotgun (WGS) entry which is preliminary data.</text>
</comment>
<accession>A0AA38LY43</accession>
<evidence type="ECO:0000313" key="2">
    <source>
        <dbReference type="EMBL" id="KAI9638401.1"/>
    </source>
</evidence>